<evidence type="ECO:0000259" key="1">
    <source>
        <dbReference type="PROSITE" id="PS50042"/>
    </source>
</evidence>
<feature type="domain" description="Cyclic nucleotide-binding" evidence="1">
    <location>
        <begin position="645"/>
        <end position="710"/>
    </location>
</feature>
<reference evidence="2 3" key="1">
    <citation type="submission" date="2019-02" db="EMBL/GenBank/DDBJ databases">
        <title>Complete Genome Sequence and Methylome Analysis of free living Spirochaetas.</title>
        <authorList>
            <person name="Fomenkov A."/>
            <person name="Dubinina G."/>
            <person name="Leshcheva N."/>
            <person name="Mikheeva N."/>
            <person name="Grabovich M."/>
            <person name="Vincze T."/>
            <person name="Roberts R.J."/>
        </authorList>
    </citation>
    <scope>NUCLEOTIDE SEQUENCE [LARGE SCALE GENOMIC DNA]</scope>
    <source>
        <strain evidence="2 3">K2</strain>
    </source>
</reference>
<accession>A0A5C1QJU8</accession>
<gene>
    <name evidence="2" type="ORF">EXM22_04435</name>
</gene>
<dbReference type="InterPro" id="IPR000595">
    <property type="entry name" value="cNMP-bd_dom"/>
</dbReference>
<evidence type="ECO:0000313" key="3">
    <source>
        <dbReference type="Proteomes" id="UP000324209"/>
    </source>
</evidence>
<keyword evidence="3" id="KW-1185">Reference proteome</keyword>
<dbReference type="SUPFAM" id="SSF51206">
    <property type="entry name" value="cAMP-binding domain-like"/>
    <property type="match status" value="2"/>
</dbReference>
<dbReference type="InterPro" id="IPR018490">
    <property type="entry name" value="cNMP-bd_dom_sf"/>
</dbReference>
<dbReference type="Gene3D" id="3.60.15.10">
    <property type="entry name" value="Ribonuclease Z/Hydroxyacylglutathione hydrolase-like"/>
    <property type="match status" value="1"/>
</dbReference>
<dbReference type="KEGG" id="ock:EXM22_04435"/>
<dbReference type="InterPro" id="IPR036866">
    <property type="entry name" value="RibonucZ/Hydroxyglut_hydro"/>
</dbReference>
<dbReference type="PROSITE" id="PS50042">
    <property type="entry name" value="CNMP_BINDING_3"/>
    <property type="match status" value="2"/>
</dbReference>
<dbReference type="OrthoDB" id="9800940at2"/>
<name>A0A5C1QJU8_9SPIO</name>
<dbReference type="Gene3D" id="2.60.120.10">
    <property type="entry name" value="Jelly Rolls"/>
    <property type="match status" value="2"/>
</dbReference>
<dbReference type="EMBL" id="CP036150">
    <property type="protein sequence ID" value="QEN07270.1"/>
    <property type="molecule type" value="Genomic_DNA"/>
</dbReference>
<dbReference type="SUPFAM" id="SSF56281">
    <property type="entry name" value="Metallo-hydrolase/oxidoreductase"/>
    <property type="match status" value="1"/>
</dbReference>
<dbReference type="AlphaFoldDB" id="A0A5C1QJU8"/>
<protein>
    <submittedName>
        <fullName evidence="2">Cyclic nucleotide-binding domain-containing protein</fullName>
    </submittedName>
</protein>
<dbReference type="InterPro" id="IPR014710">
    <property type="entry name" value="RmlC-like_jellyroll"/>
</dbReference>
<sequence length="728" mass="82824">MNLVKVATGLFWLEIPERDLYLMCGCPMDSIKHLENKKFIHRVDCDAYYMESGPNAILLSDLAVQNGYFCNLAEFPILHMMYKQGMALPGHPGNKGNKPWLIGTSEQVNAQKQYIFRGNYGLASPGEFKNAGCDNVQIESMWKLKMKFNFNTILDPEELVDTTIINEEPVELRPDVFLKRTGMNCYSLTYNNETIDIDLNLGQQELYEPPYQLLPRKVKKEYFSIIHIGEGNGWDNARPCMGSIICFEGKIYLIDAGPNIEYSLDALGISVNDVEGIFHTHIHDDHFAGLTYLIMADHKIKYYAVESVMHTARMKLAALMGHDESIFDTVLDPILLECHSWNDLNGLEVKPMFSPHPVETTIFYFRALGEDGYKSYGHLADIISSKVFKSFLGENETDLSQSFYDDVWKSYLEYADVKKIDVGGGMVHGAAEDFKHDPSDIVILSHLDRHLNDEEETIGVNVDFGSAHVLIPASTDYSKIHAAEMLRLYFPKTSQAHLDMLLDCPIVDFSPETLIVEDSTRLDEVFLVLTGKVDYVFSDTGTFHEMTAGSTVGLLNGLWNEPIRGTYRANANVEALVIPKDVFLSFMTKTNALDHIKNMSRIIFDLQSTRLFGSRISNSNIVHLAQKTTTIELLPGDSIPDGWPKDLYILKKGKVEIFSDNIKIGRLKKWESWGGYPVFSILRELNIEARIAGHHPCEFYKISYDVLKEIPVVQWKLFQQWSYWEAHY</sequence>
<organism evidence="2 3">
    <name type="scientific">Oceanispirochaeta crateris</name>
    <dbReference type="NCBI Taxonomy" id="2518645"/>
    <lineage>
        <taxon>Bacteria</taxon>
        <taxon>Pseudomonadati</taxon>
        <taxon>Spirochaetota</taxon>
        <taxon>Spirochaetia</taxon>
        <taxon>Spirochaetales</taxon>
        <taxon>Spirochaetaceae</taxon>
        <taxon>Oceanispirochaeta</taxon>
    </lineage>
</organism>
<proteinExistence type="predicted"/>
<dbReference type="Proteomes" id="UP000324209">
    <property type="component" value="Chromosome"/>
</dbReference>
<dbReference type="RefSeq" id="WP_149485352.1">
    <property type="nucleotide sequence ID" value="NZ_CP036150.1"/>
</dbReference>
<dbReference type="Pfam" id="PF23023">
    <property type="entry name" value="Anti-Pycsar_Apyc1"/>
    <property type="match status" value="1"/>
</dbReference>
<dbReference type="Pfam" id="PF00027">
    <property type="entry name" value="cNMP_binding"/>
    <property type="match status" value="1"/>
</dbReference>
<evidence type="ECO:0000313" key="2">
    <source>
        <dbReference type="EMBL" id="QEN07270.1"/>
    </source>
</evidence>
<feature type="domain" description="Cyclic nucleotide-binding" evidence="1">
    <location>
        <begin position="509"/>
        <end position="587"/>
    </location>
</feature>